<dbReference type="EMBL" id="JAKIJS010000001">
    <property type="protein sequence ID" value="MCF6138299.1"/>
    <property type="molecule type" value="Genomic_DNA"/>
</dbReference>
<protein>
    <recommendedName>
        <fullName evidence="3">PepSY domain-containing protein</fullName>
    </recommendedName>
</protein>
<evidence type="ECO:0000313" key="2">
    <source>
        <dbReference type="Proteomes" id="UP001649381"/>
    </source>
</evidence>
<reference evidence="1 2" key="1">
    <citation type="submission" date="2022-01" db="EMBL/GenBank/DDBJ databases">
        <title>Alkalihalobacillus sp. EGI L200015, a novel bacterium isolated from a salt lake sediment.</title>
        <authorList>
            <person name="Gao L."/>
            <person name="Fang B.-Z."/>
            <person name="Li W.-J."/>
        </authorList>
    </citation>
    <scope>NUCLEOTIDE SEQUENCE [LARGE SCALE GENOMIC DNA]</scope>
    <source>
        <strain evidence="1 2">KCTC 12718</strain>
    </source>
</reference>
<name>A0ABS9H307_9BACL</name>
<sequence>MKKIGFSILFVFILFISNGCENSDSKISIEEVESIVIERHPGGKIIEVNHKRGKYVVEWENIENCESGIDHIDDQSGKFIKSIHSIC</sequence>
<accession>A0ABS9H307</accession>
<organism evidence="1 2">
    <name type="scientific">Pseudalkalibacillus berkeleyi</name>
    <dbReference type="NCBI Taxonomy" id="1069813"/>
    <lineage>
        <taxon>Bacteria</taxon>
        <taxon>Bacillati</taxon>
        <taxon>Bacillota</taxon>
        <taxon>Bacilli</taxon>
        <taxon>Bacillales</taxon>
        <taxon>Fictibacillaceae</taxon>
        <taxon>Pseudalkalibacillus</taxon>
    </lineage>
</organism>
<proteinExistence type="predicted"/>
<comment type="caution">
    <text evidence="1">The sequence shown here is derived from an EMBL/GenBank/DDBJ whole genome shotgun (WGS) entry which is preliminary data.</text>
</comment>
<evidence type="ECO:0008006" key="3">
    <source>
        <dbReference type="Google" id="ProtNLM"/>
    </source>
</evidence>
<keyword evidence="2" id="KW-1185">Reference proteome</keyword>
<dbReference type="Proteomes" id="UP001649381">
    <property type="component" value="Unassembled WGS sequence"/>
</dbReference>
<evidence type="ECO:0000313" key="1">
    <source>
        <dbReference type="EMBL" id="MCF6138299.1"/>
    </source>
</evidence>
<dbReference type="RefSeq" id="WP_236334614.1">
    <property type="nucleotide sequence ID" value="NZ_JAKIJS010000001.1"/>
</dbReference>
<gene>
    <name evidence="1" type="ORF">L2716_11230</name>
</gene>